<gene>
    <name evidence="2" type="ORF">E4U09_004605</name>
</gene>
<evidence type="ECO:0000313" key="3">
    <source>
        <dbReference type="Proteomes" id="UP000707071"/>
    </source>
</evidence>
<feature type="compositionally biased region" description="Acidic residues" evidence="1">
    <location>
        <begin position="25"/>
        <end position="34"/>
    </location>
</feature>
<protein>
    <submittedName>
        <fullName evidence="2">Uncharacterized protein</fullName>
    </submittedName>
</protein>
<feature type="region of interest" description="Disordered" evidence="1">
    <location>
        <begin position="1"/>
        <end position="34"/>
    </location>
</feature>
<dbReference type="AlphaFoldDB" id="A0A9P7QDY3"/>
<organism evidence="2 3">
    <name type="scientific">Claviceps aff. purpurea</name>
    <dbReference type="NCBI Taxonomy" id="1967640"/>
    <lineage>
        <taxon>Eukaryota</taxon>
        <taxon>Fungi</taxon>
        <taxon>Dikarya</taxon>
        <taxon>Ascomycota</taxon>
        <taxon>Pezizomycotina</taxon>
        <taxon>Sordariomycetes</taxon>
        <taxon>Hypocreomycetidae</taxon>
        <taxon>Hypocreales</taxon>
        <taxon>Clavicipitaceae</taxon>
        <taxon>Claviceps</taxon>
    </lineage>
</organism>
<proteinExistence type="predicted"/>
<keyword evidence="3" id="KW-1185">Reference proteome</keyword>
<feature type="region of interest" description="Disordered" evidence="1">
    <location>
        <begin position="307"/>
        <end position="367"/>
    </location>
</feature>
<accession>A0A9P7QDY3</accession>
<evidence type="ECO:0000256" key="1">
    <source>
        <dbReference type="SAM" id="MobiDB-lite"/>
    </source>
</evidence>
<dbReference type="EMBL" id="SRRH01000375">
    <property type="protein sequence ID" value="KAG6290095.1"/>
    <property type="molecule type" value="Genomic_DNA"/>
</dbReference>
<feature type="compositionally biased region" description="Basic and acidic residues" evidence="1">
    <location>
        <begin position="1"/>
        <end position="10"/>
    </location>
</feature>
<feature type="compositionally biased region" description="Low complexity" evidence="1">
    <location>
        <begin position="13"/>
        <end position="23"/>
    </location>
</feature>
<sequence>MDGYEMHDDYDSSDGSASAYISDEPCSDDASDFQEDISSEGEMGFLPQTRRRITPSEFLECTAAPQFSASQALGMFQETCCMDYGRRQYGSKPASATDNYFPQFYLDMWSLVGLPLRSVVLEGSSFDNVTFTLHHWQAPYSSKHANSSLPFELTGRTFRLATGSAREVWFVVMHPVQAEMTELPGSHRTGTGRHRQAETGERSAMRKDHAEALAIYIKHIFQEGALLGEGVEPSWKLGDRRSQNMTFQKWSFFQTLFMEKWSMFAERHGHDDYWVEHQPAFHAYDHGANVHIPIPSGMDNVSREVPVRADEDASSSGSSRQESEGESEGENISQREITDDESDSRMSEPLDSEGAASQGGRSTEHELYQDSLEKLRGDLERRYNLDHIAQISYAIAANINCGENSPQSDGTTPAEVRPLCLLADRTQVTAAYEGRPVTFYPLAFHPRFGNFVAKRPPQFLNNLYTAMCSNMKVQNDGQEVLCFGGFQGYCSGLKRAIRHRKEDLLATQGCATAALTLSPSDARRGSAHLRAKHERLLGVICGQQTPEQPQASTPFARESERINKIIEEKEVSFRMEQVVTVQTSRLIPERRNFFTVLRPIFQYMRFFLSERDQYLTILRAFPLSLFPGILCGFARLFELSFEGMEKRYRASGNNGLDLALCESIAWLDRLGNYCFTGNPIVLPRTVLGPLQTMESLKCGWPYVSPKMLDFQTKTGSMNMMRWPKSGVEQKRLILMHVAALTYHYGPQVAADRQSQIWFGQVGCKGIRDASAALEFLEDVFEEMWIPQMVAFMVLQLRRQLNSGVQGGMTLAERSHEAKEASTLLKSWEADKKPFSIEQHDKLFKNSPSRVLGSVRRATTSAHDFARDLYRSCRESTRDTDEVNEQAFTTKYSTWHVIIRNAIRLTKKEDVSEDDWIDGLEYAISMAGIQWVPGKYQGRLTCKEVLELVALGAPKNSKVLTAPRESLKRMAMEAEDQWSRENQQSRDPRRQIIHFKCAYPFTAIPKLILDGFAAHQKYHHTKDNPRAANHYEAALFCLLRWVGQGDARCNLMLMLVLTLAASSKTPKFDFKKGQFVAAPKDRDPGKFAATLVMRMLWFVFDSEFSEIQGVNGRLPISDMMNKTGYYHSNNWTLVGLGWVSATTRRPSLPMDDCIMNSVDQLKSRRETLEKLRQSDPKGFIAEVFGSHERVWVERCASIIMDEPSRS</sequence>
<dbReference type="Proteomes" id="UP000707071">
    <property type="component" value="Unassembled WGS sequence"/>
</dbReference>
<evidence type="ECO:0000313" key="2">
    <source>
        <dbReference type="EMBL" id="KAG6290095.1"/>
    </source>
</evidence>
<comment type="caution">
    <text evidence="2">The sequence shown here is derived from an EMBL/GenBank/DDBJ whole genome shotgun (WGS) entry which is preliminary data.</text>
</comment>
<reference evidence="2 3" key="1">
    <citation type="journal article" date="2020" name="bioRxiv">
        <title>Whole genome comparisons of ergot fungi reveals the divergence and evolution of species within the genus Claviceps are the result of varying mechanisms driving genome evolution and host range expansion.</title>
        <authorList>
            <person name="Wyka S.A."/>
            <person name="Mondo S.J."/>
            <person name="Liu M."/>
            <person name="Dettman J."/>
            <person name="Nalam V."/>
            <person name="Broders K.D."/>
        </authorList>
    </citation>
    <scope>NUCLEOTIDE SEQUENCE [LARGE SCALE GENOMIC DNA]</scope>
    <source>
        <strain evidence="2 3">Clav52</strain>
    </source>
</reference>
<feature type="region of interest" description="Disordered" evidence="1">
    <location>
        <begin position="183"/>
        <end position="204"/>
    </location>
</feature>
<feature type="compositionally biased region" description="Basic and acidic residues" evidence="1">
    <location>
        <begin position="195"/>
        <end position="204"/>
    </location>
</feature>
<name>A0A9P7QDY3_9HYPO</name>